<keyword evidence="3" id="KW-1185">Reference proteome</keyword>
<organism evidence="2 3">
    <name type="scientific">Alterirhizorhabdus solaris</name>
    <dbReference type="NCBI Taxonomy" id="2529389"/>
    <lineage>
        <taxon>Bacteria</taxon>
        <taxon>Pseudomonadati</taxon>
        <taxon>Pseudomonadota</taxon>
        <taxon>Alphaproteobacteria</taxon>
        <taxon>Sphingomonadales</taxon>
        <taxon>Rhizorhabdaceae</taxon>
        <taxon>Alterirhizorhabdus</taxon>
    </lineage>
</organism>
<name>A0A558R4J6_9SPHN</name>
<dbReference type="InterPro" id="IPR003754">
    <property type="entry name" value="4pyrrol_synth_uPrphyn_synth"/>
</dbReference>
<evidence type="ECO:0000313" key="3">
    <source>
        <dbReference type="Proteomes" id="UP000318681"/>
    </source>
</evidence>
<dbReference type="GO" id="GO:0004852">
    <property type="term" value="F:uroporphyrinogen-III synthase activity"/>
    <property type="evidence" value="ECO:0007669"/>
    <property type="project" value="InterPro"/>
</dbReference>
<dbReference type="GO" id="GO:0033014">
    <property type="term" value="P:tetrapyrrole biosynthetic process"/>
    <property type="evidence" value="ECO:0007669"/>
    <property type="project" value="InterPro"/>
</dbReference>
<evidence type="ECO:0000259" key="1">
    <source>
        <dbReference type="Pfam" id="PF02602"/>
    </source>
</evidence>
<feature type="domain" description="Tetrapyrrole biosynthesis uroporphyrinogen III synthase" evidence="1">
    <location>
        <begin position="13"/>
        <end position="195"/>
    </location>
</feature>
<dbReference type="RefSeq" id="WP_145151178.1">
    <property type="nucleotide sequence ID" value="NZ_VNIM01000036.1"/>
</dbReference>
<protein>
    <submittedName>
        <fullName evidence="2">Uroporphyrinogen III synthase HEM4</fullName>
    </submittedName>
</protein>
<accession>A0A558R4J6</accession>
<dbReference type="EMBL" id="VNIM01000036">
    <property type="protein sequence ID" value="TVV74267.1"/>
    <property type="molecule type" value="Genomic_DNA"/>
</dbReference>
<dbReference type="SUPFAM" id="SSF69618">
    <property type="entry name" value="HemD-like"/>
    <property type="match status" value="1"/>
</dbReference>
<reference evidence="2 3" key="1">
    <citation type="submission" date="2019-07" db="EMBL/GenBank/DDBJ databases">
        <title>Sphingomonas solaris sp. nov., isolated from a solar panel from Boston, Massachusetts.</title>
        <authorList>
            <person name="Tanner K."/>
            <person name="Pascual J."/>
            <person name="Mancuso C."/>
            <person name="Pereto J."/>
            <person name="Khalil A."/>
            <person name="Vilanova C."/>
        </authorList>
    </citation>
    <scope>NUCLEOTIDE SEQUENCE [LARGE SCALE GENOMIC DNA]</scope>
    <source>
        <strain evidence="2 3">R4DWN</strain>
    </source>
</reference>
<proteinExistence type="predicted"/>
<dbReference type="AlphaFoldDB" id="A0A558R4J6"/>
<sequence>MLLILRPRPGASETAARAAALGFVPVMTPLFTVRPLDWTPPARDAVAAVVMTSANAARHAGPALAGFRALPVWAVGAATARAARDAGCADVRAGDADAAALAGAIRDAGTGPVLHLAGADHRPLDLPGTMTRIVYRADPVAALDPPVIAALRAGAVALLHSPRAAALLRDLALAAGLRLGDLRIAAISPAAIAPAAAQRRATSISGNPAATMNRPERP</sequence>
<comment type="caution">
    <text evidence="2">The sequence shown here is derived from an EMBL/GenBank/DDBJ whole genome shotgun (WGS) entry which is preliminary data.</text>
</comment>
<dbReference type="OrthoDB" id="7424801at2"/>
<gene>
    <name evidence="2" type="ORF">FOY91_10420</name>
</gene>
<dbReference type="Proteomes" id="UP000318681">
    <property type="component" value="Unassembled WGS sequence"/>
</dbReference>
<dbReference type="Pfam" id="PF02602">
    <property type="entry name" value="HEM4"/>
    <property type="match status" value="1"/>
</dbReference>
<dbReference type="Gene3D" id="3.40.50.10090">
    <property type="match status" value="1"/>
</dbReference>
<evidence type="ECO:0000313" key="2">
    <source>
        <dbReference type="EMBL" id="TVV74267.1"/>
    </source>
</evidence>
<dbReference type="InterPro" id="IPR036108">
    <property type="entry name" value="4pyrrol_syn_uPrphyn_synt_sf"/>
</dbReference>